<dbReference type="GO" id="GO:0030010">
    <property type="term" value="P:establishment of cell polarity"/>
    <property type="evidence" value="ECO:0007669"/>
    <property type="project" value="TreeGrafter"/>
</dbReference>
<gene>
    <name evidence="3" type="ORF">HCN44_007950</name>
</gene>
<dbReference type="GO" id="GO:0005813">
    <property type="term" value="C:centrosome"/>
    <property type="evidence" value="ECO:0007669"/>
    <property type="project" value="InterPro"/>
</dbReference>
<evidence type="ECO:0000313" key="3">
    <source>
        <dbReference type="EMBL" id="KAF7989276.1"/>
    </source>
</evidence>
<feature type="coiled-coil region" evidence="1">
    <location>
        <begin position="163"/>
        <end position="197"/>
    </location>
</feature>
<keyword evidence="1" id="KW-0175">Coiled coil</keyword>
<evidence type="ECO:0000256" key="1">
    <source>
        <dbReference type="SAM" id="Coils"/>
    </source>
</evidence>
<dbReference type="Proteomes" id="UP000639338">
    <property type="component" value="Unassembled WGS sequence"/>
</dbReference>
<dbReference type="Pfam" id="PF15964">
    <property type="entry name" value="CCCAP"/>
    <property type="match status" value="2"/>
</dbReference>
<keyword evidence="4" id="KW-1185">Reference proteome</keyword>
<dbReference type="GO" id="GO:0035148">
    <property type="term" value="P:tube formation"/>
    <property type="evidence" value="ECO:0007669"/>
    <property type="project" value="TreeGrafter"/>
</dbReference>
<feature type="region of interest" description="Disordered" evidence="2">
    <location>
        <begin position="644"/>
        <end position="705"/>
    </location>
</feature>
<feature type="region of interest" description="Disordered" evidence="2">
    <location>
        <begin position="723"/>
        <end position="776"/>
    </location>
</feature>
<reference evidence="3 4" key="1">
    <citation type="submission" date="2020-08" db="EMBL/GenBank/DDBJ databases">
        <title>Aphidius gifuensis genome sequencing and assembly.</title>
        <authorList>
            <person name="Du Z."/>
        </authorList>
    </citation>
    <scope>NUCLEOTIDE SEQUENCE [LARGE SCALE GENOMIC DNA]</scope>
    <source>
        <strain evidence="3">YNYX2018</strain>
        <tissue evidence="3">Adults</tissue>
    </source>
</reference>
<feature type="compositionally biased region" description="Polar residues" evidence="2">
    <location>
        <begin position="723"/>
        <end position="750"/>
    </location>
</feature>
<sequence>MLATNYTRNSGCVDISSPSSVYSVRPKFNIKLYHHKPTKINYSQIDNAAAIGRPKRFKIRRLNSIGHTMDLLKKQKIPDYTDTAYKEAVSKLKYLLAESYTPRTSRRIYQDKNIYPRSTSRNRGLLNDIDLQSVISDNTTLPDKNNQQSTSILTQVDDSSAPSRELKTLIMRQEEYIEQLEQESRYCKDELKNLLGKIRNVVAENELLHDKNKMALLKSFLNEHNNDNNNENIDNKKLIQKNSLTKIKSRDNLLFDCGSSKIIFESRISELEAQLTQCKIELKKALEDINTKNISDKNTSINRENNDTIEQVIREKCELTNKIDDLTKNLKLSREREAEANQKIKNAIENKQQIEYEKSQAEMEVRRLKDDLERQRHKIREVGQENCRKLAEERHEVERRYGQQVEQLSADVATHWDVASKSQLEIEKQRREIFDLKRELGQKQAIIDDLKKELLSKISNLQNDIYQVTTEKDSLEQELATAKLAADRSERHARQEQSRYQSEINSYKQRIERADADIVHCRRENLRLSEQIASLEKELSMSKMIRTTDTPSVIISTQSKTAENEMSGLIKNMEVKHAATVGGLENALSRQAMLVSRLTAECQILTQRLEANNLMHKEQMGNLQTNIEYLSTKIRETFAQQQKAQESYVSETDNSSAQIENPSSTTKSTDNQLKNSQENNENTDINQANYEQDNNQNYETYPNDYNEQNYTQYEQYDPSMYQENTQPVTNEDGNNYQNSQYDNYPTNYNVDDNVDNSQAPSQSQNDQQQYDDQQKL</sequence>
<dbReference type="AlphaFoldDB" id="A0A834XM55"/>
<dbReference type="OrthoDB" id="10252347at2759"/>
<dbReference type="GO" id="GO:0005814">
    <property type="term" value="C:centriole"/>
    <property type="evidence" value="ECO:0007669"/>
    <property type="project" value="TreeGrafter"/>
</dbReference>
<proteinExistence type="predicted"/>
<protein>
    <submittedName>
        <fullName evidence="3">Uncharacterized protein</fullName>
    </submittedName>
</protein>
<dbReference type="PANTHER" id="PTHR34343:SF1">
    <property type="entry name" value="SEROLOGICALLY DEFINED COLON CANCER ANTIGEN 8"/>
    <property type="match status" value="1"/>
</dbReference>
<dbReference type="GO" id="GO:0007098">
    <property type="term" value="P:centrosome cycle"/>
    <property type="evidence" value="ECO:0007669"/>
    <property type="project" value="InterPro"/>
</dbReference>
<evidence type="ECO:0000256" key="2">
    <source>
        <dbReference type="SAM" id="MobiDB-lite"/>
    </source>
</evidence>
<comment type="caution">
    <text evidence="3">The sequence shown here is derived from an EMBL/GenBank/DDBJ whole genome shotgun (WGS) entry which is preliminary data.</text>
</comment>
<dbReference type="PANTHER" id="PTHR34343">
    <property type="entry name" value="SEROLOGICALLY DEFINED COLON CANCER ANTIGEN 8"/>
    <property type="match status" value="1"/>
</dbReference>
<dbReference type="GO" id="GO:0001764">
    <property type="term" value="P:neuron migration"/>
    <property type="evidence" value="ECO:0007669"/>
    <property type="project" value="TreeGrafter"/>
</dbReference>
<dbReference type="InterPro" id="IPR031887">
    <property type="entry name" value="SDCCAG8"/>
</dbReference>
<name>A0A834XM55_APHGI</name>
<feature type="coiled-coil region" evidence="1">
    <location>
        <begin position="323"/>
        <end position="538"/>
    </location>
</feature>
<feature type="compositionally biased region" description="Polar residues" evidence="2">
    <location>
        <begin position="644"/>
        <end position="700"/>
    </location>
</feature>
<feature type="compositionally biased region" description="Low complexity" evidence="2">
    <location>
        <begin position="755"/>
        <end position="776"/>
    </location>
</feature>
<accession>A0A834XM55</accession>
<evidence type="ECO:0000313" key="4">
    <source>
        <dbReference type="Proteomes" id="UP000639338"/>
    </source>
</evidence>
<organism evidence="3 4">
    <name type="scientific">Aphidius gifuensis</name>
    <name type="common">Parasitoid wasp</name>
    <dbReference type="NCBI Taxonomy" id="684658"/>
    <lineage>
        <taxon>Eukaryota</taxon>
        <taxon>Metazoa</taxon>
        <taxon>Ecdysozoa</taxon>
        <taxon>Arthropoda</taxon>
        <taxon>Hexapoda</taxon>
        <taxon>Insecta</taxon>
        <taxon>Pterygota</taxon>
        <taxon>Neoptera</taxon>
        <taxon>Endopterygota</taxon>
        <taxon>Hymenoptera</taxon>
        <taxon>Apocrita</taxon>
        <taxon>Ichneumonoidea</taxon>
        <taxon>Braconidae</taxon>
        <taxon>Aphidiinae</taxon>
        <taxon>Aphidius</taxon>
    </lineage>
</organism>
<dbReference type="EMBL" id="JACMRX010000005">
    <property type="protein sequence ID" value="KAF7989276.1"/>
    <property type="molecule type" value="Genomic_DNA"/>
</dbReference>